<dbReference type="SMART" id="SM00317">
    <property type="entry name" value="SET"/>
    <property type="match status" value="2"/>
</dbReference>
<comment type="subcellular location">
    <subcellularLocation>
        <location evidence="1">Chromosome</location>
        <location evidence="1">Centromere</location>
    </subcellularLocation>
    <subcellularLocation>
        <location evidence="9">Nucleus</location>
    </subcellularLocation>
</comment>
<feature type="compositionally biased region" description="Polar residues" evidence="10">
    <location>
        <begin position="182"/>
        <end position="191"/>
    </location>
</feature>
<keyword evidence="7 9" id="KW-0539">Nucleus</keyword>
<dbReference type="InterPro" id="IPR003105">
    <property type="entry name" value="SRA_YDG"/>
</dbReference>
<feature type="domain" description="Pre-SET" evidence="12">
    <location>
        <begin position="754"/>
        <end position="814"/>
    </location>
</feature>
<dbReference type="Gene3D" id="2.30.280.10">
    <property type="entry name" value="SRA-YDG"/>
    <property type="match status" value="2"/>
</dbReference>
<feature type="domain" description="Pre-SET" evidence="12">
    <location>
        <begin position="1728"/>
        <end position="1788"/>
    </location>
</feature>
<dbReference type="GO" id="GO:0003690">
    <property type="term" value="F:double-stranded DNA binding"/>
    <property type="evidence" value="ECO:0007669"/>
    <property type="project" value="TreeGrafter"/>
</dbReference>
<comment type="caution">
    <text evidence="15">The sequence shown here is derived from an EMBL/GenBank/DDBJ whole genome shotgun (WGS) entry which is preliminary data.</text>
</comment>
<dbReference type="PANTHER" id="PTHR45660:SF46">
    <property type="entry name" value="HISTONE-LYSINE N-METHYLTRANSFERASE, H3 LYSINE-9 SPECIFIC SUVH6"/>
    <property type="match status" value="1"/>
</dbReference>
<evidence type="ECO:0000256" key="7">
    <source>
        <dbReference type="ARBA" id="ARBA00023242"/>
    </source>
</evidence>
<feature type="compositionally biased region" description="Basic and acidic residues" evidence="10">
    <location>
        <begin position="1120"/>
        <end position="1143"/>
    </location>
</feature>
<proteinExistence type="predicted"/>
<feature type="compositionally biased region" description="Basic and acidic residues" evidence="10">
    <location>
        <begin position="1265"/>
        <end position="1283"/>
    </location>
</feature>
<sequence length="1965" mass="217935">MKVEPVQIHSPVSEALNNAVLSEPVKVHSPVSEALNNAVLSEPVKYLEDAAFDLLKIHVVDASASASASKEEVVSPSSFKSCSPFYGPNDVPTGSGLKKTMAKNYASRRAVSAIRDFPLFCGRDAPRLSKEESLEELASLKNKSLCQDKSDMDDRPSEEMRKADEKQMVEDVQDGDAEKSELQGNVASLKNKSLCEDKSDMDDRPVEETRKADVKQMEEDVQDGDEQKSELQGNVSRITGDKIGAESDGCATEEIRKQVEFGMASEMKVRRDDTREKCTRPSSKAESNQHQSDRKSKTTVKKESRDIGGLEETKGKEIVVYGKDSSLKRKHSDISDYQIQLHEDFGSLEPELERAVVQGLMAAPHCPWGQGKGAYKPYTAGVTGQSKGKTHNSLHLVKYKSAVKTKDKAGGSGVKLKKKKSSITGNTANHGICQMVSRAKEDSLEEDDECKNFHIAPRPRSFGVSLPPFEQSASVKHHESDAITRSKVRETLRLFQAICRKLLQEDEANPKARGNGNKRIDLQASQILKKNSKYVNTGKQILGPVPGVEVGDEFHYRIELNIIGLHRQIQGGIDYVKHDGLILATSIVASGGYADDLDNSDSLIYTGQGGNVMNTGKEPEDQKLERGNLALKNSMQERNPVRVIRGYDSSDGKMYFYDGLYVVVKCWQDLGPHGKLVFKFQLDRIPNQPELAWKEVKKSKKFKIREGLCMDDISQGKESIPICAVNTIDDEKPPPFEYITKVIYPDWCRPLSPKGCDCTRGCSDSEKCFCAVKNGGEIPFTHNGAIVEAKHLVYECGPSCKCSSSCPNRVTQHGIKFQLEIFKTKSRGWGVRSLNSIPSGSFICEYIGELLEEKEADQRTGNDEYLFDIGDNYNDSSLWDGLSSLMPDAQASSCEVVVGDSGFTIDAAQYGNVGRFINHSCSPNLYAQNLLYDHADKRIPHIMFFAAENIPPLQELTYHYNYMLDQVHDSDGNIKKKSCFCGSIECTEALNNAVLSEPVKVHSPVSEALNNAVLSEPVKYLEDAAFDLLKIHVVDASASASASKEEVVSPSSFKSCSPFYGPNDVPTGSGLKKTMAKNYASRRAVSAIRDFPLFCGRDAPRLSKEESLEELASLKNKSLCQDKSDMDDRPSEEMRKADEKQMVEDVQDGDAEKSELQGNVASLKNKSLCEDKSDMDDRPVEETRKADVKQMEEDVQDGDEQKSELQGNVSRITGDKIGAESDGCATEEIRKQVEFGMASEMKVRRDDTREKCTRPSSKAESNQHQSDRKSKTTVKKESRDIGGLEETKGKEIVVYGKDSSLKRKHSDISDYQIQLHEDFGSLEPELERAVVQGLMAAPHCPWGQGKGAYKPYTAGVTGQSKGKTHNSLHLVKYKSAVKTKDKAGGSGVKLKKKKSSITGNTANHGICQMVSRAKEDSLEEDDECKNFHIAPRPRSFGVSLPPFEQSASVKHHESDAITRSKVRETLRLFQAICRKLLQEDEANPKARGNGNKRIDLQASQILKKNSKYVNTGKQILGPVPGVEVGDEFHYRIELNIIGLHRQIQGGIDYVKHDGLILATSIVASGGYADDLDNSDSLIYTGQGGNVMNTGKEPEDQKLERGNLALKNSMQERNPVRVIRGYDSSDGKMYFYDGLYVVVKCWQDLGPHGKLVFKFQLDRIPNQPELAWKEVKKSKKFKIREGLCMDDISQGKESIPICAVNTIDDEKPPPFEYITKVIYPDWCRPLSPKGCDCTRGCSDSEKCFCAVKNGGEIPFTHNGAIVEAKHLVYECGPSCKCSSSCPNRVTQHGIKFQLEIFKTKSRGWGVRSLNSIPSGSFICEYIGELLEEKEADQRTGNDEYLFDIGDNYNDSSLWDGLSSLMPDAQASSCEVVVGDSGFTIDAAQYGNVGRFINHSCSPNLYAQNLLYDHADKRIPHIMFFAAENIPPLQELTYHYNYMLDQVHDSDGNIKKKSCFCGSIECTGRMY</sequence>
<dbReference type="SMART" id="SM00508">
    <property type="entry name" value="PostSET"/>
    <property type="match status" value="2"/>
</dbReference>
<keyword evidence="8" id="KW-0137">Centromere</keyword>
<dbReference type="InterPro" id="IPR015947">
    <property type="entry name" value="PUA-like_sf"/>
</dbReference>
<evidence type="ECO:0000313" key="15">
    <source>
        <dbReference type="EMBL" id="KAK7850722.1"/>
    </source>
</evidence>
<dbReference type="GO" id="GO:0032259">
    <property type="term" value="P:methylation"/>
    <property type="evidence" value="ECO:0007669"/>
    <property type="project" value="UniProtKB-KW"/>
</dbReference>
<dbReference type="GO" id="GO:0005634">
    <property type="term" value="C:nucleus"/>
    <property type="evidence" value="ECO:0007669"/>
    <property type="project" value="UniProtKB-SubCell"/>
</dbReference>
<feature type="compositionally biased region" description="Basic and acidic residues" evidence="10">
    <location>
        <begin position="146"/>
        <end position="169"/>
    </location>
</feature>
<feature type="region of interest" description="Disordered" evidence="10">
    <location>
        <begin position="144"/>
        <end position="234"/>
    </location>
</feature>
<dbReference type="PROSITE" id="PS50868">
    <property type="entry name" value="POST_SET"/>
    <property type="match status" value="2"/>
</dbReference>
<dbReference type="PROSITE" id="PS51015">
    <property type="entry name" value="YDG"/>
    <property type="match status" value="2"/>
</dbReference>
<feature type="domain" description="Post-SET" evidence="13">
    <location>
        <begin position="975"/>
        <end position="991"/>
    </location>
</feature>
<dbReference type="InterPro" id="IPR003616">
    <property type="entry name" value="Post-SET_dom"/>
</dbReference>
<dbReference type="CDD" id="cd10545">
    <property type="entry name" value="SET_AtSUVH-like"/>
    <property type="match status" value="2"/>
</dbReference>
<feature type="domain" description="YDG" evidence="14">
    <location>
        <begin position="1517"/>
        <end position="1658"/>
    </location>
</feature>
<dbReference type="Proteomes" id="UP000237347">
    <property type="component" value="Unassembled WGS sequence"/>
</dbReference>
<gene>
    <name evidence="15" type="primary">SUVH6_2</name>
    <name evidence="15" type="ORF">CFP56_043825</name>
</gene>
<feature type="compositionally biased region" description="Basic and acidic residues" evidence="10">
    <location>
        <begin position="1167"/>
        <end position="1192"/>
    </location>
</feature>
<feature type="domain" description="Post-SET" evidence="13">
    <location>
        <begin position="1949"/>
        <end position="1965"/>
    </location>
</feature>
<keyword evidence="2" id="KW-0158">Chromosome</keyword>
<feature type="compositionally biased region" description="Polar residues" evidence="10">
    <location>
        <begin position="1156"/>
        <end position="1165"/>
    </location>
</feature>
<keyword evidence="16" id="KW-1185">Reference proteome</keyword>
<feature type="compositionally biased region" description="Basic and acidic residues" evidence="10">
    <location>
        <begin position="1241"/>
        <end position="1253"/>
    </location>
</feature>
<dbReference type="InterPro" id="IPR046341">
    <property type="entry name" value="SET_dom_sf"/>
</dbReference>
<dbReference type="InterPro" id="IPR025794">
    <property type="entry name" value="H3-K9-MeTrfase_plant"/>
</dbReference>
<feature type="domain" description="SET" evidence="11">
    <location>
        <begin position="1791"/>
        <end position="1935"/>
    </location>
</feature>
<keyword evidence="5" id="KW-0949">S-adenosyl-L-methionine</keyword>
<dbReference type="Gene3D" id="2.170.270.10">
    <property type="entry name" value="SET domain"/>
    <property type="match status" value="2"/>
</dbReference>
<feature type="region of interest" description="Disordered" evidence="10">
    <location>
        <begin position="262"/>
        <end position="309"/>
    </location>
</feature>
<evidence type="ECO:0000256" key="3">
    <source>
        <dbReference type="ARBA" id="ARBA00022603"/>
    </source>
</evidence>
<evidence type="ECO:0000259" key="11">
    <source>
        <dbReference type="PROSITE" id="PS50280"/>
    </source>
</evidence>
<reference evidence="15 16" key="1">
    <citation type="journal article" date="2018" name="Sci. Data">
        <title>The draft genome sequence of cork oak.</title>
        <authorList>
            <person name="Ramos A.M."/>
            <person name="Usie A."/>
            <person name="Barbosa P."/>
            <person name="Barros P.M."/>
            <person name="Capote T."/>
            <person name="Chaves I."/>
            <person name="Simoes F."/>
            <person name="Abreu I."/>
            <person name="Carrasquinho I."/>
            <person name="Faro C."/>
            <person name="Guimaraes J.B."/>
            <person name="Mendonca D."/>
            <person name="Nobrega F."/>
            <person name="Rodrigues L."/>
            <person name="Saibo N.J.M."/>
            <person name="Varela M.C."/>
            <person name="Egas C."/>
            <person name="Matos J."/>
            <person name="Miguel C.M."/>
            <person name="Oliveira M.M."/>
            <person name="Ricardo C.P."/>
            <person name="Goncalves S."/>
        </authorList>
    </citation>
    <scope>NUCLEOTIDE SEQUENCE [LARGE SCALE GENOMIC DNA]</scope>
    <source>
        <strain evidence="16">cv. HL8</strain>
    </source>
</reference>
<evidence type="ECO:0000259" key="12">
    <source>
        <dbReference type="PROSITE" id="PS50867"/>
    </source>
</evidence>
<accession>A0AAW0LII2</accession>
<dbReference type="FunFam" id="2.170.270.10:FF:000051">
    <property type="entry name" value="Histone-lysine N-methyltransferase, H3 lysine-9 specific SUVH6"/>
    <property type="match status" value="2"/>
</dbReference>
<feature type="compositionally biased region" description="Polar residues" evidence="10">
    <location>
        <begin position="1254"/>
        <end position="1264"/>
    </location>
</feature>
<dbReference type="PROSITE" id="PS51575">
    <property type="entry name" value="SAM_MT43_SUVAR39_2"/>
    <property type="match status" value="2"/>
</dbReference>
<name>A0AAW0LII2_QUESU</name>
<dbReference type="Pfam" id="PF00856">
    <property type="entry name" value="SET"/>
    <property type="match status" value="2"/>
</dbReference>
<feature type="region of interest" description="Disordered" evidence="10">
    <location>
        <begin position="1118"/>
        <end position="1208"/>
    </location>
</feature>
<feature type="domain" description="SET" evidence="11">
    <location>
        <begin position="817"/>
        <end position="961"/>
    </location>
</feature>
<dbReference type="InterPro" id="IPR007728">
    <property type="entry name" value="Pre-SET_dom"/>
</dbReference>
<keyword evidence="3" id="KW-0489">Methyltransferase</keyword>
<dbReference type="PANTHER" id="PTHR45660">
    <property type="entry name" value="HISTONE-LYSINE N-METHYLTRANSFERASE SETMAR"/>
    <property type="match status" value="1"/>
</dbReference>
<evidence type="ECO:0000256" key="6">
    <source>
        <dbReference type="ARBA" id="ARBA00022853"/>
    </source>
</evidence>
<dbReference type="PROSITE" id="PS50867">
    <property type="entry name" value="PRE_SET"/>
    <property type="match status" value="2"/>
</dbReference>
<dbReference type="SMART" id="SM00468">
    <property type="entry name" value="PreSET"/>
    <property type="match status" value="2"/>
</dbReference>
<evidence type="ECO:0000256" key="5">
    <source>
        <dbReference type="ARBA" id="ARBA00022691"/>
    </source>
</evidence>
<evidence type="ECO:0000256" key="4">
    <source>
        <dbReference type="ARBA" id="ARBA00022679"/>
    </source>
</evidence>
<dbReference type="PROSITE" id="PS50280">
    <property type="entry name" value="SET"/>
    <property type="match status" value="2"/>
</dbReference>
<dbReference type="GO" id="GO:0042054">
    <property type="term" value="F:histone methyltransferase activity"/>
    <property type="evidence" value="ECO:0007669"/>
    <property type="project" value="InterPro"/>
</dbReference>
<dbReference type="InterPro" id="IPR036987">
    <property type="entry name" value="SRA-YDG_sf"/>
</dbReference>
<dbReference type="Pfam" id="PF05033">
    <property type="entry name" value="Pre-SET"/>
    <property type="match status" value="2"/>
</dbReference>
<feature type="compositionally biased region" description="Basic and acidic residues" evidence="10">
    <location>
        <begin position="291"/>
        <end position="309"/>
    </location>
</feature>
<organism evidence="15 16">
    <name type="scientific">Quercus suber</name>
    <name type="common">Cork oak</name>
    <dbReference type="NCBI Taxonomy" id="58331"/>
    <lineage>
        <taxon>Eukaryota</taxon>
        <taxon>Viridiplantae</taxon>
        <taxon>Streptophyta</taxon>
        <taxon>Embryophyta</taxon>
        <taxon>Tracheophyta</taxon>
        <taxon>Spermatophyta</taxon>
        <taxon>Magnoliopsida</taxon>
        <taxon>eudicotyledons</taxon>
        <taxon>Gunneridae</taxon>
        <taxon>Pentapetalae</taxon>
        <taxon>rosids</taxon>
        <taxon>fabids</taxon>
        <taxon>Fagales</taxon>
        <taxon>Fagaceae</taxon>
        <taxon>Quercus</taxon>
    </lineage>
</organism>
<dbReference type="InterPro" id="IPR051357">
    <property type="entry name" value="H3K9_HMTase_SUVAR3-9"/>
</dbReference>
<evidence type="ECO:0000259" key="13">
    <source>
        <dbReference type="PROSITE" id="PS50868"/>
    </source>
</evidence>
<keyword evidence="4" id="KW-0808">Transferase</keyword>
<evidence type="ECO:0000256" key="1">
    <source>
        <dbReference type="ARBA" id="ARBA00004584"/>
    </source>
</evidence>
<evidence type="ECO:0000256" key="10">
    <source>
        <dbReference type="SAM" id="MobiDB-lite"/>
    </source>
</evidence>
<feature type="compositionally biased region" description="Polar residues" evidence="10">
    <location>
        <begin position="280"/>
        <end position="290"/>
    </location>
</feature>
<dbReference type="SMART" id="SM00466">
    <property type="entry name" value="SRA"/>
    <property type="match status" value="2"/>
</dbReference>
<dbReference type="GO" id="GO:0000775">
    <property type="term" value="C:chromosome, centromeric region"/>
    <property type="evidence" value="ECO:0007669"/>
    <property type="project" value="UniProtKB-SubCell"/>
</dbReference>
<evidence type="ECO:0000256" key="8">
    <source>
        <dbReference type="ARBA" id="ARBA00023328"/>
    </source>
</evidence>
<evidence type="ECO:0000313" key="16">
    <source>
        <dbReference type="Proteomes" id="UP000237347"/>
    </source>
</evidence>
<evidence type="ECO:0000256" key="9">
    <source>
        <dbReference type="PROSITE-ProRule" id="PRU00358"/>
    </source>
</evidence>
<dbReference type="InterPro" id="IPR001214">
    <property type="entry name" value="SET_dom"/>
</dbReference>
<protein>
    <submittedName>
        <fullName evidence="15">Histone-lysine n-methyltransferase</fullName>
    </submittedName>
</protein>
<feature type="compositionally biased region" description="Basic and acidic residues" evidence="10">
    <location>
        <begin position="267"/>
        <end position="279"/>
    </location>
</feature>
<evidence type="ECO:0000256" key="2">
    <source>
        <dbReference type="ARBA" id="ARBA00022454"/>
    </source>
</evidence>
<feature type="compositionally biased region" description="Basic and acidic residues" evidence="10">
    <location>
        <begin position="193"/>
        <end position="218"/>
    </location>
</feature>
<feature type="domain" description="YDG" evidence="14">
    <location>
        <begin position="543"/>
        <end position="684"/>
    </location>
</feature>
<dbReference type="Pfam" id="PF02182">
    <property type="entry name" value="SAD_SRA"/>
    <property type="match status" value="2"/>
</dbReference>
<dbReference type="SUPFAM" id="SSF82199">
    <property type="entry name" value="SET domain"/>
    <property type="match status" value="2"/>
</dbReference>
<feature type="region of interest" description="Disordered" evidence="10">
    <location>
        <begin position="1236"/>
        <end position="1283"/>
    </location>
</feature>
<dbReference type="GO" id="GO:0008270">
    <property type="term" value="F:zinc ion binding"/>
    <property type="evidence" value="ECO:0007669"/>
    <property type="project" value="InterPro"/>
</dbReference>
<dbReference type="SUPFAM" id="SSF88697">
    <property type="entry name" value="PUA domain-like"/>
    <property type="match status" value="2"/>
</dbReference>
<evidence type="ECO:0000259" key="14">
    <source>
        <dbReference type="PROSITE" id="PS51015"/>
    </source>
</evidence>
<dbReference type="EMBL" id="PKMF04000096">
    <property type="protein sequence ID" value="KAK7850722.1"/>
    <property type="molecule type" value="Genomic_DNA"/>
</dbReference>
<keyword evidence="6" id="KW-0156">Chromatin regulator</keyword>